<keyword evidence="2 10" id="KW-0479">Metal-binding</keyword>
<feature type="domain" description="Copper type II ascorbate-dependent monooxygenase N-terminal" evidence="12">
    <location>
        <begin position="231"/>
        <end position="321"/>
    </location>
</feature>
<dbReference type="PRINTS" id="PR00790">
    <property type="entry name" value="PAMONOXGNASE"/>
</dbReference>
<evidence type="ECO:0000259" key="12">
    <source>
        <dbReference type="Pfam" id="PF01082"/>
    </source>
</evidence>
<feature type="binding site" evidence="10">
    <location>
        <position position="389"/>
    </location>
    <ligand>
        <name>Cu(2+)</name>
        <dbReference type="ChEBI" id="CHEBI:29036"/>
        <label>1</label>
        <note>catalytic</note>
    </ligand>
</feature>
<evidence type="ECO:0000256" key="1">
    <source>
        <dbReference type="ARBA" id="ARBA00012689"/>
    </source>
</evidence>
<feature type="binding site" evidence="10">
    <location>
        <position position="466"/>
    </location>
    <ligand>
        <name>Cu(2+)</name>
        <dbReference type="ChEBI" id="CHEBI:29036"/>
        <label>1</label>
        <note>catalytic</note>
    </ligand>
</feature>
<evidence type="ECO:0000256" key="9">
    <source>
        <dbReference type="ARBA" id="ARBA00048431"/>
    </source>
</evidence>
<feature type="disulfide bond" evidence="11">
    <location>
        <begin position="446"/>
        <end position="467"/>
    </location>
</feature>
<evidence type="ECO:0000256" key="7">
    <source>
        <dbReference type="ARBA" id="ARBA00023157"/>
    </source>
</evidence>
<comment type="catalytic activity">
    <reaction evidence="9">
        <text>a [peptide]-C-terminal glycine + 2 L-ascorbate + O2 = a [peptide]-C-terminal (2S)-2-hydroxyglycine + 2 monodehydro-L-ascorbate radical + H2O</text>
        <dbReference type="Rhea" id="RHEA:21452"/>
        <dbReference type="Rhea" id="RHEA-COMP:13486"/>
        <dbReference type="Rhea" id="RHEA-COMP:15321"/>
        <dbReference type="ChEBI" id="CHEBI:15377"/>
        <dbReference type="ChEBI" id="CHEBI:15379"/>
        <dbReference type="ChEBI" id="CHEBI:38290"/>
        <dbReference type="ChEBI" id="CHEBI:59513"/>
        <dbReference type="ChEBI" id="CHEBI:137000"/>
        <dbReference type="ChEBI" id="CHEBI:142768"/>
        <dbReference type="EC" id="1.14.17.3"/>
    </reaction>
</comment>
<reference evidence="15" key="1">
    <citation type="submission" date="2016-11" db="UniProtKB">
        <authorList>
            <consortium name="WormBaseParasite"/>
        </authorList>
    </citation>
    <scope>IDENTIFICATION</scope>
</reference>
<comment type="cofactor">
    <cofactor evidence="10">
        <name>Cu(2+)</name>
        <dbReference type="ChEBI" id="CHEBI:29036"/>
    </cofactor>
    <text evidence="10">Binds 2 Cu(2+) ions per subunit.</text>
</comment>
<keyword evidence="4" id="KW-0560">Oxidoreductase</keyword>
<dbReference type="PANTHER" id="PTHR10680:SF14">
    <property type="entry name" value="PEPTIDYL-GLYCINE ALPHA-AMIDATING MONOOXYGENASE"/>
    <property type="match status" value="1"/>
</dbReference>
<keyword evidence="5 10" id="KW-0186">Copper</keyword>
<protein>
    <recommendedName>
        <fullName evidence="1">peptidylglycine monooxygenase</fullName>
        <ecNumber evidence="1">1.14.17.3</ecNumber>
    </recommendedName>
</protein>
<dbReference type="Pfam" id="PF03712">
    <property type="entry name" value="Cu2_monoox_C"/>
    <property type="match status" value="1"/>
</dbReference>
<keyword evidence="6" id="KW-0503">Monooxygenase</keyword>
<evidence type="ECO:0000313" key="15">
    <source>
        <dbReference type="WBParaSite" id="Hba_19046"/>
    </source>
</evidence>
<feature type="domain" description="Copper type II ascorbate-dependent monooxygenase C-terminal" evidence="13">
    <location>
        <begin position="368"/>
        <end position="476"/>
    </location>
</feature>
<evidence type="ECO:0000256" key="6">
    <source>
        <dbReference type="ARBA" id="ARBA00023033"/>
    </source>
</evidence>
<dbReference type="Gene3D" id="2.60.120.310">
    <property type="entry name" value="Copper type II, ascorbate-dependent monooxygenase, N-terminal domain"/>
    <property type="match status" value="1"/>
</dbReference>
<proteinExistence type="predicted"/>
<dbReference type="Pfam" id="PF01082">
    <property type="entry name" value="Cu2_monooxygen"/>
    <property type="match status" value="1"/>
</dbReference>
<dbReference type="Proteomes" id="UP000095283">
    <property type="component" value="Unplaced"/>
</dbReference>
<keyword evidence="8" id="KW-0325">Glycoprotein</keyword>
<dbReference type="Gene3D" id="2.30.30.40">
    <property type="entry name" value="SH3 Domains"/>
    <property type="match status" value="1"/>
</dbReference>
<dbReference type="GO" id="GO:0006518">
    <property type="term" value="P:peptide metabolic process"/>
    <property type="evidence" value="ECO:0007669"/>
    <property type="project" value="InterPro"/>
</dbReference>
<evidence type="ECO:0000256" key="5">
    <source>
        <dbReference type="ARBA" id="ARBA00023008"/>
    </source>
</evidence>
<dbReference type="InterPro" id="IPR000323">
    <property type="entry name" value="Cu2_ascorb_mOase_N"/>
</dbReference>
<keyword evidence="3" id="KW-0732">Signal</keyword>
<keyword evidence="14" id="KW-1185">Reference proteome</keyword>
<accession>A0A1I7XNI7</accession>
<feature type="binding site" evidence="10">
    <location>
        <position position="264"/>
    </location>
    <ligand>
        <name>Cu(2+)</name>
        <dbReference type="ChEBI" id="CHEBI:29036"/>
        <label>1</label>
        <note>catalytic</note>
    </ligand>
</feature>
<dbReference type="AlphaFoldDB" id="A0A1I7XNI7"/>
<dbReference type="InterPro" id="IPR036939">
    <property type="entry name" value="Cu2_ascorb_mOase_N_sf"/>
</dbReference>
<dbReference type="SUPFAM" id="SSF50044">
    <property type="entry name" value="SH3-domain"/>
    <property type="match status" value="1"/>
</dbReference>
<dbReference type="SUPFAM" id="SSF49742">
    <property type="entry name" value="PHM/PNGase F"/>
    <property type="match status" value="2"/>
</dbReference>
<dbReference type="InterPro" id="IPR024548">
    <property type="entry name" value="Cu2_monoox_C"/>
</dbReference>
<dbReference type="InterPro" id="IPR014784">
    <property type="entry name" value="Cu2_ascorb_mOase-like_C"/>
</dbReference>
<dbReference type="EC" id="1.14.17.3" evidence="1"/>
<evidence type="ECO:0000256" key="2">
    <source>
        <dbReference type="ARBA" id="ARBA00022723"/>
    </source>
</evidence>
<dbReference type="InterPro" id="IPR008977">
    <property type="entry name" value="PHM/PNGase_F_dom_sf"/>
</dbReference>
<evidence type="ECO:0000256" key="8">
    <source>
        <dbReference type="ARBA" id="ARBA00023180"/>
    </source>
</evidence>
<dbReference type="Gene3D" id="2.60.120.230">
    <property type="match status" value="1"/>
</dbReference>
<feature type="binding site" evidence="10">
    <location>
        <position position="265"/>
    </location>
    <ligand>
        <name>Cu(2+)</name>
        <dbReference type="ChEBI" id="CHEBI:29036"/>
        <label>1</label>
        <note>catalytic</note>
    </ligand>
</feature>
<sequence length="482" mass="55066">MHSIARENLQNYLYAYKESSKELGLGLVYDARRSHSLKREIENIRALRSLRAATHMKVAFAVRTNASYDGSLENKSPLSKKTISFNKHDFLHIYKVNKVKDLHKTSRYNSDWWIGRVVARETTIGFIPTAKRLSRLVDQSEDEMEKKTGKSLVSAIVTKFGNRVRLLSSDIGEKNSSKTEYDTNERELRVITALAEDLHLVLLESPNINAPTDAAKLNIAPIFILIRISNRKADSYVCTSIAIDPDNQHFITAFKPNVEKHNAHHILVFGCEEPGSEDEIWDCGEMTATSDGLLKAPTCRSKPAIIYAWAKEAPELKLPKDKFCLPICYFLLSLTIITLKQPLSNFYFRCCFPSRRRFGNQLYCHAKSFETACVIEEDVILHPFAFRTHTHRHGKDVSGWVVREDRKGGDHWSLIGRRDPQLPQMFVPVQNQSMTITQGDMLTARCIMMNDEDRVVSMGATGDDEMCNFYIMYWAEGDQVKF</sequence>
<feature type="binding site" evidence="10">
    <location>
        <position position="391"/>
    </location>
    <ligand>
        <name>Cu(2+)</name>
        <dbReference type="ChEBI" id="CHEBI:29036"/>
        <label>1</label>
        <note>catalytic</note>
    </ligand>
</feature>
<dbReference type="InterPro" id="IPR014783">
    <property type="entry name" value="Cu2_ascorb_mOase_CS-2"/>
</dbReference>
<evidence type="ECO:0000256" key="10">
    <source>
        <dbReference type="PIRSR" id="PIRSR600720-2"/>
    </source>
</evidence>
<dbReference type="InterPro" id="IPR000720">
    <property type="entry name" value="PHM/PAL"/>
</dbReference>
<feature type="disulfide bond" evidence="11">
    <location>
        <begin position="238"/>
        <end position="283"/>
    </location>
</feature>
<organism evidence="14 15">
    <name type="scientific">Heterorhabditis bacteriophora</name>
    <name type="common">Entomopathogenic nematode worm</name>
    <dbReference type="NCBI Taxonomy" id="37862"/>
    <lineage>
        <taxon>Eukaryota</taxon>
        <taxon>Metazoa</taxon>
        <taxon>Ecdysozoa</taxon>
        <taxon>Nematoda</taxon>
        <taxon>Chromadorea</taxon>
        <taxon>Rhabditida</taxon>
        <taxon>Rhabditina</taxon>
        <taxon>Rhabditomorpha</taxon>
        <taxon>Strongyloidea</taxon>
        <taxon>Heterorhabditidae</taxon>
        <taxon>Heterorhabditis</taxon>
    </lineage>
</organism>
<dbReference type="GO" id="GO:0005507">
    <property type="term" value="F:copper ion binding"/>
    <property type="evidence" value="ECO:0007669"/>
    <property type="project" value="InterPro"/>
</dbReference>
<evidence type="ECO:0000256" key="3">
    <source>
        <dbReference type="ARBA" id="ARBA00022729"/>
    </source>
</evidence>
<evidence type="ECO:0000313" key="14">
    <source>
        <dbReference type="Proteomes" id="UP000095283"/>
    </source>
</evidence>
<dbReference type="WBParaSite" id="Hba_19046">
    <property type="protein sequence ID" value="Hba_19046"/>
    <property type="gene ID" value="Hba_19046"/>
</dbReference>
<evidence type="ECO:0000256" key="11">
    <source>
        <dbReference type="PIRSR" id="PIRSR600720-3"/>
    </source>
</evidence>
<evidence type="ECO:0000259" key="13">
    <source>
        <dbReference type="Pfam" id="PF03712"/>
    </source>
</evidence>
<name>A0A1I7XNI7_HETBA</name>
<feature type="disulfide bond" evidence="11">
    <location>
        <begin position="271"/>
        <end position="299"/>
    </location>
</feature>
<keyword evidence="7 11" id="KW-1015">Disulfide bond</keyword>
<dbReference type="PANTHER" id="PTHR10680">
    <property type="entry name" value="PEPTIDYL-GLYCINE ALPHA-AMIDATING MONOOXYGENASE"/>
    <property type="match status" value="1"/>
</dbReference>
<dbReference type="GO" id="GO:0016020">
    <property type="term" value="C:membrane"/>
    <property type="evidence" value="ECO:0007669"/>
    <property type="project" value="InterPro"/>
</dbReference>
<dbReference type="PROSITE" id="PS00085">
    <property type="entry name" value="CU2_MONOOXYGENASE_2"/>
    <property type="match status" value="1"/>
</dbReference>
<dbReference type="GO" id="GO:0005576">
    <property type="term" value="C:extracellular region"/>
    <property type="evidence" value="ECO:0007669"/>
    <property type="project" value="TreeGrafter"/>
</dbReference>
<evidence type="ECO:0000256" key="4">
    <source>
        <dbReference type="ARBA" id="ARBA00023002"/>
    </source>
</evidence>
<dbReference type="GO" id="GO:0004504">
    <property type="term" value="F:peptidylglycine monooxygenase activity"/>
    <property type="evidence" value="ECO:0007669"/>
    <property type="project" value="UniProtKB-EC"/>
</dbReference>
<dbReference type="InterPro" id="IPR036028">
    <property type="entry name" value="SH3-like_dom_sf"/>
</dbReference>